<accession>A0A399F9U1</accession>
<dbReference type="RefSeq" id="WP_206075066.1">
    <property type="nucleotide sequence ID" value="NZ_BJXM01000009.1"/>
</dbReference>
<dbReference type="CDD" id="cd02440">
    <property type="entry name" value="AdoMet_MTases"/>
    <property type="match status" value="1"/>
</dbReference>
<evidence type="ECO:0000256" key="1">
    <source>
        <dbReference type="ARBA" id="ARBA00022679"/>
    </source>
</evidence>
<protein>
    <recommendedName>
        <fullName evidence="2">Methyltransferase domain-containing protein</fullName>
    </recommendedName>
</protein>
<evidence type="ECO:0000313" key="3">
    <source>
        <dbReference type="EMBL" id="RIH92466.1"/>
    </source>
</evidence>
<dbReference type="PANTHER" id="PTHR43861">
    <property type="entry name" value="TRANS-ACONITATE 2-METHYLTRANSFERASE-RELATED"/>
    <property type="match status" value="1"/>
</dbReference>
<gene>
    <name evidence="3" type="ORF">Mgrana_01625</name>
</gene>
<dbReference type="SUPFAM" id="SSF53335">
    <property type="entry name" value="S-adenosyl-L-methionine-dependent methyltransferases"/>
    <property type="match status" value="1"/>
</dbReference>
<dbReference type="AlphaFoldDB" id="A0A399F9U1"/>
<reference evidence="3 4" key="1">
    <citation type="submission" date="2018-08" db="EMBL/GenBank/DDBJ databases">
        <title>Meiothermus granaticius genome AF-68 sequencing project.</title>
        <authorList>
            <person name="Da Costa M.S."/>
            <person name="Albuquerque L."/>
            <person name="Raposo P."/>
            <person name="Froufe H.J.C."/>
            <person name="Barroso C.S."/>
            <person name="Egas C."/>
        </authorList>
    </citation>
    <scope>NUCLEOTIDE SEQUENCE [LARGE SCALE GENOMIC DNA]</scope>
    <source>
        <strain evidence="3 4">AF-68</strain>
    </source>
</reference>
<evidence type="ECO:0000259" key="2">
    <source>
        <dbReference type="Pfam" id="PF13649"/>
    </source>
</evidence>
<keyword evidence="4" id="KW-1185">Reference proteome</keyword>
<comment type="caution">
    <text evidence="3">The sequence shown here is derived from an EMBL/GenBank/DDBJ whole genome shotgun (WGS) entry which is preliminary data.</text>
</comment>
<dbReference type="EMBL" id="QWLB01000019">
    <property type="protein sequence ID" value="RIH92466.1"/>
    <property type="molecule type" value="Genomic_DNA"/>
</dbReference>
<dbReference type="InterPro" id="IPR029063">
    <property type="entry name" value="SAM-dependent_MTases_sf"/>
</dbReference>
<dbReference type="Pfam" id="PF13649">
    <property type="entry name" value="Methyltransf_25"/>
    <property type="match status" value="1"/>
</dbReference>
<name>A0A399F9U1_9DEIN</name>
<sequence>MLQGVDYDPIAQFYALNYAHYTDDLEFYARLAEDYGGPVLELGAGTGRVSRAIARRGIEVVALEPSPAMRRLGVEYTQDLPVRWVSGDMRRLEALRPRQAYPLIIAPFNAFMHLYTLEEQDATLSGIAQSLAQGGRLAFDLYNPAHIGPQGVLQHEGDYPGGISVFIHQTHEAAVQSLTTHYLVDQRSSRGTLKRQTFTLTQRYFTRYELERWLRAFGFHFRLFGGFHREPFSAEAPVMAVLAWLG</sequence>
<organism evidence="3 4">
    <name type="scientific">Meiothermus granaticius NBRC 107808</name>
    <dbReference type="NCBI Taxonomy" id="1227551"/>
    <lineage>
        <taxon>Bacteria</taxon>
        <taxon>Thermotogati</taxon>
        <taxon>Deinococcota</taxon>
        <taxon>Deinococci</taxon>
        <taxon>Thermales</taxon>
        <taxon>Thermaceae</taxon>
        <taxon>Meiothermus</taxon>
    </lineage>
</organism>
<dbReference type="Gene3D" id="2.20.130.10">
    <property type="entry name" value="CAC2371-like domains"/>
    <property type="match status" value="1"/>
</dbReference>
<dbReference type="GO" id="GO:0016740">
    <property type="term" value="F:transferase activity"/>
    <property type="evidence" value="ECO:0007669"/>
    <property type="project" value="UniProtKB-KW"/>
</dbReference>
<dbReference type="Gene3D" id="3.40.50.150">
    <property type="entry name" value="Vaccinia Virus protein VP39"/>
    <property type="match status" value="1"/>
</dbReference>
<evidence type="ECO:0000313" key="4">
    <source>
        <dbReference type="Proteomes" id="UP000266178"/>
    </source>
</evidence>
<proteinExistence type="predicted"/>
<feature type="domain" description="Methyltransferase" evidence="2">
    <location>
        <begin position="39"/>
        <end position="135"/>
    </location>
</feature>
<dbReference type="InterPro" id="IPR041698">
    <property type="entry name" value="Methyltransf_25"/>
</dbReference>
<dbReference type="Proteomes" id="UP000266178">
    <property type="component" value="Unassembled WGS sequence"/>
</dbReference>
<keyword evidence="1" id="KW-0808">Transferase</keyword>